<accession>A0A1I1EWM6</accession>
<dbReference type="STRING" id="1334022.SAMN04487907_1011160"/>
<dbReference type="EMBL" id="FOKV01000001">
    <property type="protein sequence ID" value="SFB91589.1"/>
    <property type="molecule type" value="Genomic_DNA"/>
</dbReference>
<dbReference type="NCBIfam" id="TIGR01200">
    <property type="entry name" value="GLPGLI"/>
    <property type="match status" value="1"/>
</dbReference>
<dbReference type="AlphaFoldDB" id="A0A1I1EWM6"/>
<sequence length="263" mass="30314">MIRLTLLICTFLFSFYGFSQNKTGLVYYGEIQSMGAGAPVGPDLNAILVFDNNRSLYITRMDSLEGEHIREQRNFEGTARISRTVTTNEIGFRHYNDFKKGIFTSRDIGFSYIKDHTPKIDWNISSETKAIGKFTANKATAHFRGRDYTAWFTPEIPLPIGPWKMQGLPGLILEAYDTNKEIYWYFKSIEYPTDKSYLLKPIEHDGEWMSTEDFKNHMIESLKRALISGRMSAESANIRGIYVNNKTQNLMLRSYIEGFADDQ</sequence>
<dbReference type="InterPro" id="IPR005901">
    <property type="entry name" value="GLPGLI"/>
</dbReference>
<dbReference type="OrthoDB" id="1440774at2"/>
<proteinExistence type="predicted"/>
<keyword evidence="2" id="KW-1185">Reference proteome</keyword>
<organism evidence="1 2">
    <name type="scientific">Zunongwangia mangrovi</name>
    <dbReference type="NCBI Taxonomy" id="1334022"/>
    <lineage>
        <taxon>Bacteria</taxon>
        <taxon>Pseudomonadati</taxon>
        <taxon>Bacteroidota</taxon>
        <taxon>Flavobacteriia</taxon>
        <taxon>Flavobacteriales</taxon>
        <taxon>Flavobacteriaceae</taxon>
        <taxon>Zunongwangia</taxon>
    </lineage>
</organism>
<name>A0A1I1EWM6_9FLAO</name>
<reference evidence="2" key="1">
    <citation type="submission" date="2016-10" db="EMBL/GenBank/DDBJ databases">
        <authorList>
            <person name="Varghese N."/>
            <person name="Submissions S."/>
        </authorList>
    </citation>
    <scope>NUCLEOTIDE SEQUENCE [LARGE SCALE GENOMIC DNA]</scope>
    <source>
        <strain evidence="2">DSM 24499</strain>
    </source>
</reference>
<evidence type="ECO:0000313" key="1">
    <source>
        <dbReference type="EMBL" id="SFB91589.1"/>
    </source>
</evidence>
<dbReference type="Proteomes" id="UP000199438">
    <property type="component" value="Unassembled WGS sequence"/>
</dbReference>
<protein>
    <submittedName>
        <fullName evidence="1">GLPGLI family protein</fullName>
    </submittedName>
</protein>
<dbReference type="RefSeq" id="WP_092540381.1">
    <property type="nucleotide sequence ID" value="NZ_FOKV01000001.1"/>
</dbReference>
<gene>
    <name evidence="1" type="ORF">SAMN04487907_1011160</name>
</gene>
<evidence type="ECO:0000313" key="2">
    <source>
        <dbReference type="Proteomes" id="UP000199438"/>
    </source>
</evidence>
<dbReference type="Pfam" id="PF09697">
    <property type="entry name" value="Porph_ging"/>
    <property type="match status" value="1"/>
</dbReference>